<evidence type="ECO:0000256" key="5">
    <source>
        <dbReference type="ARBA" id="ARBA00022553"/>
    </source>
</evidence>
<dbReference type="Gene3D" id="3.30.565.10">
    <property type="entry name" value="Histidine kinase-like ATPase, C-terminal domain"/>
    <property type="match status" value="1"/>
</dbReference>
<dbReference type="SUPFAM" id="SSF52172">
    <property type="entry name" value="CheY-like"/>
    <property type="match status" value="1"/>
</dbReference>
<dbReference type="SMART" id="SM00448">
    <property type="entry name" value="REC"/>
    <property type="match status" value="1"/>
</dbReference>
<dbReference type="InterPro" id="IPR036097">
    <property type="entry name" value="HisK_dim/P_sf"/>
</dbReference>
<dbReference type="Pfam" id="PF13188">
    <property type="entry name" value="PAS_8"/>
    <property type="match status" value="1"/>
</dbReference>
<evidence type="ECO:0000259" key="20">
    <source>
        <dbReference type="PROSITE" id="PS50112"/>
    </source>
</evidence>
<keyword evidence="9" id="KW-0418">Kinase</keyword>
<feature type="domain" description="Response regulatory" evidence="19">
    <location>
        <begin position="577"/>
        <end position="692"/>
    </location>
</feature>
<keyword evidence="23" id="KW-1185">Reference proteome</keyword>
<keyword evidence="17" id="KW-0175">Coiled coil</keyword>
<dbReference type="InterPro" id="IPR005467">
    <property type="entry name" value="His_kinase_dom"/>
</dbReference>
<dbReference type="FunFam" id="1.10.287.130:FF:000002">
    <property type="entry name" value="Two-component osmosensing histidine kinase"/>
    <property type="match status" value="1"/>
</dbReference>
<dbReference type="NCBIfam" id="TIGR00229">
    <property type="entry name" value="sensory_box"/>
    <property type="match status" value="1"/>
</dbReference>
<dbReference type="SUPFAM" id="SSF47226">
    <property type="entry name" value="Histidine-containing phosphotransfer domain, HPT domain"/>
    <property type="match status" value="1"/>
</dbReference>
<evidence type="ECO:0000256" key="9">
    <source>
        <dbReference type="ARBA" id="ARBA00022777"/>
    </source>
</evidence>
<comment type="subcellular location">
    <subcellularLocation>
        <location evidence="2">Cell membrane</location>
        <topology evidence="2">Multi-pass membrane protein</topology>
    </subcellularLocation>
</comment>
<dbReference type="GO" id="GO:0000155">
    <property type="term" value="F:phosphorelay sensor kinase activity"/>
    <property type="evidence" value="ECO:0007669"/>
    <property type="project" value="InterPro"/>
</dbReference>
<gene>
    <name evidence="22" type="ORF">MUY27_02810</name>
</gene>
<feature type="domain" description="Histidine kinase" evidence="18">
    <location>
        <begin position="333"/>
        <end position="554"/>
    </location>
</feature>
<evidence type="ECO:0000259" key="19">
    <source>
        <dbReference type="PROSITE" id="PS50110"/>
    </source>
</evidence>
<accession>A0A9X2BBU0</accession>
<reference evidence="22" key="1">
    <citation type="submission" date="2022-04" db="EMBL/GenBank/DDBJ databases">
        <title>Mucilaginibacter sp. RS28 isolated from freshwater.</title>
        <authorList>
            <person name="Ko S.-R."/>
        </authorList>
    </citation>
    <scope>NUCLEOTIDE SEQUENCE</scope>
    <source>
        <strain evidence="22">RS28</strain>
    </source>
</reference>
<evidence type="ECO:0000256" key="1">
    <source>
        <dbReference type="ARBA" id="ARBA00000085"/>
    </source>
</evidence>
<dbReference type="SUPFAM" id="SSF55874">
    <property type="entry name" value="ATPase domain of HSP90 chaperone/DNA topoisomerase II/histidine kinase"/>
    <property type="match status" value="1"/>
</dbReference>
<dbReference type="AlphaFoldDB" id="A0A9X2BBU0"/>
<keyword evidence="4" id="KW-1003">Cell membrane</keyword>
<dbReference type="PROSITE" id="PS50113">
    <property type="entry name" value="PAC"/>
    <property type="match status" value="1"/>
</dbReference>
<dbReference type="Pfam" id="PF00512">
    <property type="entry name" value="HisKA"/>
    <property type="match status" value="1"/>
</dbReference>
<dbReference type="GO" id="GO:0005886">
    <property type="term" value="C:plasma membrane"/>
    <property type="evidence" value="ECO:0007669"/>
    <property type="project" value="UniProtKB-SubCell"/>
</dbReference>
<keyword evidence="5 16" id="KW-0597">Phosphoprotein</keyword>
<dbReference type="PROSITE" id="PS50112">
    <property type="entry name" value="PAS"/>
    <property type="match status" value="1"/>
</dbReference>
<evidence type="ECO:0000256" key="8">
    <source>
        <dbReference type="ARBA" id="ARBA00022741"/>
    </source>
</evidence>
<keyword evidence="6" id="KW-0808">Transferase</keyword>
<keyword evidence="11" id="KW-1133">Transmembrane helix</keyword>
<dbReference type="InterPro" id="IPR004358">
    <property type="entry name" value="Sig_transdc_His_kin-like_C"/>
</dbReference>
<evidence type="ECO:0000256" key="14">
    <source>
        <dbReference type="ARBA" id="ARBA00064003"/>
    </source>
</evidence>
<dbReference type="InterPro" id="IPR003661">
    <property type="entry name" value="HisK_dim/P_dom"/>
</dbReference>
<protein>
    <recommendedName>
        <fullName evidence="15">Sensory/regulatory protein RpfC</fullName>
        <ecNumber evidence="3">2.7.13.3</ecNumber>
    </recommendedName>
</protein>
<dbReference type="SMART" id="SM00086">
    <property type="entry name" value="PAC"/>
    <property type="match status" value="1"/>
</dbReference>
<dbReference type="InterPro" id="IPR001789">
    <property type="entry name" value="Sig_transdc_resp-reg_receiver"/>
</dbReference>
<keyword evidence="10" id="KW-0067">ATP-binding</keyword>
<dbReference type="InterPro" id="IPR035965">
    <property type="entry name" value="PAS-like_dom_sf"/>
</dbReference>
<dbReference type="PRINTS" id="PR00344">
    <property type="entry name" value="BCTRLSENSOR"/>
</dbReference>
<feature type="modified residue" description="4-aspartylphosphate" evidence="16">
    <location>
        <position position="626"/>
    </location>
</feature>
<dbReference type="PANTHER" id="PTHR45339:SF1">
    <property type="entry name" value="HYBRID SIGNAL TRANSDUCTION HISTIDINE KINASE J"/>
    <property type="match status" value="1"/>
</dbReference>
<sequence length="822" mass="91485">MRTAKDKECVNADKAELLKSKRAQLEQLRLEIAQLEASEEGVPGSHDEHTAKGTDTNLEATALRLFTTIASLQEGVLMEDEHRKIILTNQAFCDMFQISAPPEALAGADCSASAEQFKHMLVDEEGFVTAIESALAGRQLVTAEIIAFKDGRTYQRDFIPVISNGKYMGHLWKYKDITKRQNAELALKRREEKYRGIIENMNLGLLEVDLEERITYANESFCRMTSFSPEELVGRIASEVMLKEDHIPVMAEKNALRKQGVSDSYEIAFTDRYGQQKWFLISGAPLYNDQRELIGSIGIHLEITNQKQLEADLREAKAHAEESSRAKEIFLANMSHEIRTPMNAILGMSGLLAKTRLSKDQAKYLKAISSSAENLLVIINDILDHSKIEAGKLDIEHIGFRPADVFDQLTRTFQFRAEEKGLQLKVNIAEAIPEILIGDPYRLNQVLINLMSNAIKFTDYGSVKIYCDFDTGGIASKSIRFTVKDTGIGIEESYQDKIFEAFSQEDTSVTRKFGGTGLGLSISKRLVELMGGELSVTSAKDKGTIVSFALELPEGAPSDLPVQRTENGVNTGLINKKILLVEDNPFNRLLAVTLLNQYGIKVTEAYNGKEAIACLLEDSFDLVLMDMQMPEMNGLEATAAIRNSLGLSVPIIALTASATKGEAEKCLRVGMNDYLSKPFTESELINVIGRWLHVTTEVPPLLSERSPTKEAGIDFAKLEAFARTDRAFSIKMLSLFLEQNSIVIKKLAHLNPSAELEQIKYALHKLKPSLQLLIGKDFVDGQINPVLRSARVEYEEIKLIREGLERVNAAAEAELRKLTISV</sequence>
<feature type="coiled-coil region" evidence="17">
    <location>
        <begin position="11"/>
        <end position="38"/>
    </location>
</feature>
<dbReference type="EMBL" id="JALJEJ010000001">
    <property type="protein sequence ID" value="MCJ8208623.1"/>
    <property type="molecule type" value="Genomic_DNA"/>
</dbReference>
<evidence type="ECO:0000256" key="6">
    <source>
        <dbReference type="ARBA" id="ARBA00022679"/>
    </source>
</evidence>
<keyword evidence="13" id="KW-0472">Membrane</keyword>
<dbReference type="Gene3D" id="3.40.50.2300">
    <property type="match status" value="1"/>
</dbReference>
<evidence type="ECO:0000313" key="22">
    <source>
        <dbReference type="EMBL" id="MCJ8208623.1"/>
    </source>
</evidence>
<dbReference type="EC" id="2.7.13.3" evidence="3"/>
<dbReference type="SUPFAM" id="SSF47384">
    <property type="entry name" value="Homodimeric domain of signal transducing histidine kinase"/>
    <property type="match status" value="1"/>
</dbReference>
<evidence type="ECO:0000256" key="16">
    <source>
        <dbReference type="PROSITE-ProRule" id="PRU00169"/>
    </source>
</evidence>
<evidence type="ECO:0000259" key="18">
    <source>
        <dbReference type="PROSITE" id="PS50109"/>
    </source>
</evidence>
<evidence type="ECO:0000256" key="11">
    <source>
        <dbReference type="ARBA" id="ARBA00022989"/>
    </source>
</evidence>
<dbReference type="CDD" id="cd00082">
    <property type="entry name" value="HisKA"/>
    <property type="match status" value="1"/>
</dbReference>
<dbReference type="Pfam" id="PF00072">
    <property type="entry name" value="Response_reg"/>
    <property type="match status" value="1"/>
</dbReference>
<dbReference type="Proteomes" id="UP001139450">
    <property type="component" value="Unassembled WGS sequence"/>
</dbReference>
<proteinExistence type="predicted"/>
<dbReference type="GO" id="GO:0005524">
    <property type="term" value="F:ATP binding"/>
    <property type="evidence" value="ECO:0007669"/>
    <property type="project" value="UniProtKB-KW"/>
</dbReference>
<dbReference type="InterPro" id="IPR011006">
    <property type="entry name" value="CheY-like_superfamily"/>
</dbReference>
<dbReference type="InterPro" id="IPR001610">
    <property type="entry name" value="PAC"/>
</dbReference>
<dbReference type="RefSeq" id="WP_245128452.1">
    <property type="nucleotide sequence ID" value="NZ_JALJEJ010000001.1"/>
</dbReference>
<dbReference type="CDD" id="cd17546">
    <property type="entry name" value="REC_hyHK_CKI1_RcsC-like"/>
    <property type="match status" value="1"/>
</dbReference>
<dbReference type="InterPro" id="IPR036890">
    <property type="entry name" value="HATPase_C_sf"/>
</dbReference>
<comment type="subunit">
    <text evidence="14">At low DSF concentrations, interacts with RpfF.</text>
</comment>
<keyword evidence="7" id="KW-0812">Transmembrane</keyword>
<dbReference type="InterPro" id="IPR000700">
    <property type="entry name" value="PAS-assoc_C"/>
</dbReference>
<dbReference type="SUPFAM" id="SSF55785">
    <property type="entry name" value="PYP-like sensor domain (PAS domain)"/>
    <property type="match status" value="2"/>
</dbReference>
<dbReference type="Gene3D" id="1.10.287.130">
    <property type="match status" value="1"/>
</dbReference>
<dbReference type="PROSITE" id="PS50109">
    <property type="entry name" value="HIS_KIN"/>
    <property type="match status" value="1"/>
</dbReference>
<dbReference type="PROSITE" id="PS50110">
    <property type="entry name" value="RESPONSE_REGULATORY"/>
    <property type="match status" value="1"/>
</dbReference>
<evidence type="ECO:0000256" key="13">
    <source>
        <dbReference type="ARBA" id="ARBA00023136"/>
    </source>
</evidence>
<dbReference type="PANTHER" id="PTHR45339">
    <property type="entry name" value="HYBRID SIGNAL TRANSDUCTION HISTIDINE KINASE J"/>
    <property type="match status" value="1"/>
</dbReference>
<feature type="domain" description="PAS" evidence="20">
    <location>
        <begin position="190"/>
        <end position="246"/>
    </location>
</feature>
<name>A0A9X2BBU0_9SPHI</name>
<dbReference type="SMART" id="SM00387">
    <property type="entry name" value="HATPase_c"/>
    <property type="match status" value="1"/>
</dbReference>
<evidence type="ECO:0000256" key="7">
    <source>
        <dbReference type="ARBA" id="ARBA00022692"/>
    </source>
</evidence>
<evidence type="ECO:0000256" key="4">
    <source>
        <dbReference type="ARBA" id="ARBA00022475"/>
    </source>
</evidence>
<dbReference type="GO" id="GO:0006355">
    <property type="term" value="P:regulation of DNA-templated transcription"/>
    <property type="evidence" value="ECO:0007669"/>
    <property type="project" value="InterPro"/>
</dbReference>
<dbReference type="InterPro" id="IPR000014">
    <property type="entry name" value="PAS"/>
</dbReference>
<evidence type="ECO:0000313" key="23">
    <source>
        <dbReference type="Proteomes" id="UP001139450"/>
    </source>
</evidence>
<dbReference type="SMART" id="SM00091">
    <property type="entry name" value="PAS"/>
    <property type="match status" value="2"/>
</dbReference>
<dbReference type="InterPro" id="IPR036641">
    <property type="entry name" value="HPT_dom_sf"/>
</dbReference>
<dbReference type="Pfam" id="PF00989">
    <property type="entry name" value="PAS"/>
    <property type="match status" value="1"/>
</dbReference>
<organism evidence="22 23">
    <name type="scientific">Mucilaginibacter straminoryzae</name>
    <dbReference type="NCBI Taxonomy" id="2932774"/>
    <lineage>
        <taxon>Bacteria</taxon>
        <taxon>Pseudomonadati</taxon>
        <taxon>Bacteroidota</taxon>
        <taxon>Sphingobacteriia</taxon>
        <taxon>Sphingobacteriales</taxon>
        <taxon>Sphingobacteriaceae</taxon>
        <taxon>Mucilaginibacter</taxon>
    </lineage>
</organism>
<evidence type="ECO:0000256" key="12">
    <source>
        <dbReference type="ARBA" id="ARBA00023012"/>
    </source>
</evidence>
<dbReference type="FunFam" id="3.30.565.10:FF:000010">
    <property type="entry name" value="Sensor histidine kinase RcsC"/>
    <property type="match status" value="1"/>
</dbReference>
<keyword evidence="8" id="KW-0547">Nucleotide-binding</keyword>
<keyword evidence="12" id="KW-0902">Two-component regulatory system</keyword>
<dbReference type="InterPro" id="IPR013767">
    <property type="entry name" value="PAS_fold"/>
</dbReference>
<dbReference type="Gene3D" id="3.30.450.20">
    <property type="entry name" value="PAS domain"/>
    <property type="match status" value="2"/>
</dbReference>
<dbReference type="SMART" id="SM00388">
    <property type="entry name" value="HisKA"/>
    <property type="match status" value="1"/>
</dbReference>
<dbReference type="InterPro" id="IPR003594">
    <property type="entry name" value="HATPase_dom"/>
</dbReference>
<evidence type="ECO:0000259" key="21">
    <source>
        <dbReference type="PROSITE" id="PS50113"/>
    </source>
</evidence>
<comment type="catalytic activity">
    <reaction evidence="1">
        <text>ATP + protein L-histidine = ADP + protein N-phospho-L-histidine.</text>
        <dbReference type="EC" id="2.7.13.3"/>
    </reaction>
</comment>
<comment type="caution">
    <text evidence="22">The sequence shown here is derived from an EMBL/GenBank/DDBJ whole genome shotgun (WGS) entry which is preliminary data.</text>
</comment>
<dbReference type="CDD" id="cd16922">
    <property type="entry name" value="HATPase_EvgS-ArcB-TorS-like"/>
    <property type="match status" value="1"/>
</dbReference>
<evidence type="ECO:0000256" key="2">
    <source>
        <dbReference type="ARBA" id="ARBA00004651"/>
    </source>
</evidence>
<feature type="coiled-coil region" evidence="17">
    <location>
        <begin position="794"/>
        <end position="821"/>
    </location>
</feature>
<evidence type="ECO:0000256" key="15">
    <source>
        <dbReference type="ARBA" id="ARBA00068150"/>
    </source>
</evidence>
<feature type="domain" description="PAC" evidence="21">
    <location>
        <begin position="263"/>
        <end position="315"/>
    </location>
</feature>
<dbReference type="Pfam" id="PF02518">
    <property type="entry name" value="HATPase_c"/>
    <property type="match status" value="1"/>
</dbReference>
<evidence type="ECO:0000256" key="3">
    <source>
        <dbReference type="ARBA" id="ARBA00012438"/>
    </source>
</evidence>
<evidence type="ECO:0000256" key="17">
    <source>
        <dbReference type="SAM" id="Coils"/>
    </source>
</evidence>
<dbReference type="CDD" id="cd00130">
    <property type="entry name" value="PAS"/>
    <property type="match status" value="1"/>
</dbReference>
<evidence type="ECO:0000256" key="10">
    <source>
        <dbReference type="ARBA" id="ARBA00022840"/>
    </source>
</evidence>